<dbReference type="AlphaFoldDB" id="A0AA88YC14"/>
<feature type="coiled-coil region" evidence="1">
    <location>
        <begin position="381"/>
        <end position="415"/>
    </location>
</feature>
<keyword evidence="1" id="KW-0175">Coiled coil</keyword>
<gene>
    <name evidence="3" type="ORF">FSP39_019894</name>
</gene>
<evidence type="ECO:0000256" key="1">
    <source>
        <dbReference type="SAM" id="Coils"/>
    </source>
</evidence>
<dbReference type="EMBL" id="VSWD01000007">
    <property type="protein sequence ID" value="KAK3098484.1"/>
    <property type="molecule type" value="Genomic_DNA"/>
</dbReference>
<evidence type="ECO:0000313" key="3">
    <source>
        <dbReference type="EMBL" id="KAK3098484.1"/>
    </source>
</evidence>
<comment type="caution">
    <text evidence="3">The sequence shown here is derived from an EMBL/GenBank/DDBJ whole genome shotgun (WGS) entry which is preliminary data.</text>
</comment>
<evidence type="ECO:0000256" key="2">
    <source>
        <dbReference type="SAM" id="SignalP"/>
    </source>
</evidence>
<evidence type="ECO:0008006" key="5">
    <source>
        <dbReference type="Google" id="ProtNLM"/>
    </source>
</evidence>
<keyword evidence="2" id="KW-0732">Signal</keyword>
<dbReference type="Proteomes" id="UP001186944">
    <property type="component" value="Unassembled WGS sequence"/>
</dbReference>
<proteinExistence type="predicted"/>
<keyword evidence="4" id="KW-1185">Reference proteome</keyword>
<accession>A0AA88YC14</accession>
<dbReference type="Gene3D" id="1.20.1170.10">
    <property type="match status" value="1"/>
</dbReference>
<feature type="chain" id="PRO_5041670524" description="Kazal-like domain-containing protein" evidence="2">
    <location>
        <begin position="19"/>
        <end position="749"/>
    </location>
</feature>
<evidence type="ECO:0000313" key="4">
    <source>
        <dbReference type="Proteomes" id="UP001186944"/>
    </source>
</evidence>
<reference evidence="3" key="1">
    <citation type="submission" date="2019-08" db="EMBL/GenBank/DDBJ databases">
        <title>The improved chromosome-level genome for the pearl oyster Pinctada fucata martensii using PacBio sequencing and Hi-C.</title>
        <authorList>
            <person name="Zheng Z."/>
        </authorList>
    </citation>
    <scope>NUCLEOTIDE SEQUENCE</scope>
    <source>
        <strain evidence="3">ZZ-2019</strain>
        <tissue evidence="3">Adductor muscle</tissue>
    </source>
</reference>
<organism evidence="3 4">
    <name type="scientific">Pinctada imbricata</name>
    <name type="common">Atlantic pearl-oyster</name>
    <name type="synonym">Pinctada martensii</name>
    <dbReference type="NCBI Taxonomy" id="66713"/>
    <lineage>
        <taxon>Eukaryota</taxon>
        <taxon>Metazoa</taxon>
        <taxon>Spiralia</taxon>
        <taxon>Lophotrochozoa</taxon>
        <taxon>Mollusca</taxon>
        <taxon>Bivalvia</taxon>
        <taxon>Autobranchia</taxon>
        <taxon>Pteriomorphia</taxon>
        <taxon>Pterioida</taxon>
        <taxon>Pterioidea</taxon>
        <taxon>Pteriidae</taxon>
        <taxon>Pinctada</taxon>
    </lineage>
</organism>
<sequence length="749" mass="83798">MFENNYLMILLIFTQLACNDWEMFDGTTCVCADPNQSRCRDSGGVVCDNKGGNYKSVCNFALQMCNGQLSAEHSITSCGSCDVLMLVDESNSSADATEFVRQGPRDAPSQSVVYASSGEHGLSVFYESTLKKWVIGRIYQLKKIAASLLGVKNVEDPSKSTVAIIQEMYTEYPQDSQGGFLVATRSEAGITWEQTSSLKLQCALKGLVIVGAAAVTTAHTLKKIQEKKGCLYYPKVCRLRDEIKDRLGPEVRRLKSSFQRSYGNINQYKSAVEGIVDVVMDIKDRLIRIKELHKSLDAGLSGLVKKLGEIPERFPDLGDALKSYRAWMKGLKKEIMIGEISLHIELFLTMMTLPALFAASVGFFTLASAGIGAVAAISFAAVDIITSIKEEKRQKERLEKAKNEYLKAKTNLLNAFTKIKEFQKKFCKTTIRYLQELSKAGKPYHPLFANLYNYIIRTYVSSPQNCDRENIFSRSSRNTVNHIKNALLTPLSNYLKKNENDLNARIRDVKEMNQFVKQITVKVTKDKMEPSELFNFVKSIKPKLVEKRFKTLYDLLVFISVNSLPTRTCYWGRNLAGFRSKSLTQSNYLKGAICESPEISSLTSTIRSKVSNNVIPCSISRLVKGDVFRTRHSVIRYIADYILPKEGCYWGHDLSAVRTAVENAEVENSKMSSSMFSMLKFLSAAGIDASKVAQARKILCGQQKVCSKTWQDFVMCVTWNNDAANKLLGCSNTPTGSKCIPPQNPHQKC</sequence>
<protein>
    <recommendedName>
        <fullName evidence="5">Kazal-like domain-containing protein</fullName>
    </recommendedName>
</protein>
<feature type="signal peptide" evidence="2">
    <location>
        <begin position="1"/>
        <end position="18"/>
    </location>
</feature>
<name>A0AA88YC14_PINIB</name>